<evidence type="ECO:0000256" key="3">
    <source>
        <dbReference type="ARBA" id="ARBA00022989"/>
    </source>
</evidence>
<dbReference type="PANTHER" id="PTHR35814">
    <property type="match status" value="1"/>
</dbReference>
<evidence type="ECO:0000313" key="6">
    <source>
        <dbReference type="EMBL" id="KAG2178342.1"/>
    </source>
</evidence>
<name>A0A8H7UE78_9FUNG</name>
<dbReference type="InterPro" id="IPR023352">
    <property type="entry name" value="MAPEG-like_dom_sf"/>
</dbReference>
<feature type="transmembrane region" description="Helical" evidence="5">
    <location>
        <begin position="131"/>
        <end position="151"/>
    </location>
</feature>
<protein>
    <submittedName>
        <fullName evidence="6">Uncharacterized protein</fullName>
    </submittedName>
</protein>
<keyword evidence="4 5" id="KW-0472">Membrane</keyword>
<dbReference type="AlphaFoldDB" id="A0A8H7UE78"/>
<dbReference type="Gene3D" id="1.20.120.550">
    <property type="entry name" value="Membrane associated eicosanoid/glutathione metabolism-like domain"/>
    <property type="match status" value="1"/>
</dbReference>
<keyword evidence="2 5" id="KW-0812">Transmembrane</keyword>
<comment type="caution">
    <text evidence="6">The sequence shown here is derived from an EMBL/GenBank/DDBJ whole genome shotgun (WGS) entry which is preliminary data.</text>
</comment>
<dbReference type="OrthoDB" id="19091at2759"/>
<gene>
    <name evidence="6" type="ORF">INT44_001492</name>
</gene>
<keyword evidence="3 5" id="KW-1133">Transmembrane helix</keyword>
<feature type="transmembrane region" description="Helical" evidence="5">
    <location>
        <begin position="6"/>
        <end position="26"/>
    </location>
</feature>
<dbReference type="GO" id="GO:0016020">
    <property type="term" value="C:membrane"/>
    <property type="evidence" value="ECO:0007669"/>
    <property type="project" value="UniProtKB-SubCell"/>
</dbReference>
<proteinExistence type="predicted"/>
<evidence type="ECO:0000256" key="2">
    <source>
        <dbReference type="ARBA" id="ARBA00022692"/>
    </source>
</evidence>
<dbReference type="EMBL" id="JAEPRA010000011">
    <property type="protein sequence ID" value="KAG2178342.1"/>
    <property type="molecule type" value="Genomic_DNA"/>
</dbReference>
<keyword evidence="7" id="KW-1185">Reference proteome</keyword>
<organism evidence="6 7">
    <name type="scientific">Umbelopsis vinacea</name>
    <dbReference type="NCBI Taxonomy" id="44442"/>
    <lineage>
        <taxon>Eukaryota</taxon>
        <taxon>Fungi</taxon>
        <taxon>Fungi incertae sedis</taxon>
        <taxon>Mucoromycota</taxon>
        <taxon>Mucoromycotina</taxon>
        <taxon>Umbelopsidomycetes</taxon>
        <taxon>Umbelopsidales</taxon>
        <taxon>Umbelopsidaceae</taxon>
        <taxon>Umbelopsis</taxon>
    </lineage>
</organism>
<evidence type="ECO:0000313" key="7">
    <source>
        <dbReference type="Proteomes" id="UP000612746"/>
    </source>
</evidence>
<comment type="subcellular location">
    <subcellularLocation>
        <location evidence="1">Membrane</location>
    </subcellularLocation>
</comment>
<dbReference type="SUPFAM" id="SSF161084">
    <property type="entry name" value="MAPEG domain-like"/>
    <property type="match status" value="1"/>
</dbReference>
<sequence>MLATPSLPITATWAPLFAGYSFYLMSRVVRSRMGAKVSLGDGTVEELSCLQKDETDQAKIAKYKTLRIAMRAQSNYLENVPIALFLIAVLEANRASPKAIHGLLGTLFAARVLHANFGMFWNATGMGKGRFYGFMTTNAVIIVSSVWNGVIGSQVLRGQL</sequence>
<evidence type="ECO:0000256" key="4">
    <source>
        <dbReference type="ARBA" id="ARBA00023136"/>
    </source>
</evidence>
<reference evidence="6" key="1">
    <citation type="submission" date="2020-12" db="EMBL/GenBank/DDBJ databases">
        <title>Metabolic potential, ecology and presence of endohyphal bacteria is reflected in genomic diversity of Mucoromycotina.</title>
        <authorList>
            <person name="Muszewska A."/>
            <person name="Okrasinska A."/>
            <person name="Steczkiewicz K."/>
            <person name="Drgas O."/>
            <person name="Orlowska M."/>
            <person name="Perlinska-Lenart U."/>
            <person name="Aleksandrzak-Piekarczyk T."/>
            <person name="Szatraj K."/>
            <person name="Zielenkiewicz U."/>
            <person name="Pilsyk S."/>
            <person name="Malc E."/>
            <person name="Mieczkowski P."/>
            <person name="Kruszewska J.S."/>
            <person name="Biernat P."/>
            <person name="Pawlowska J."/>
        </authorList>
    </citation>
    <scope>NUCLEOTIDE SEQUENCE</scope>
    <source>
        <strain evidence="6">WA0000051536</strain>
    </source>
</reference>
<dbReference type="InterPro" id="IPR001129">
    <property type="entry name" value="Membr-assoc_MAPEG"/>
</dbReference>
<dbReference type="Proteomes" id="UP000612746">
    <property type="component" value="Unassembled WGS sequence"/>
</dbReference>
<evidence type="ECO:0000256" key="5">
    <source>
        <dbReference type="SAM" id="Phobius"/>
    </source>
</evidence>
<dbReference type="Pfam" id="PF01124">
    <property type="entry name" value="MAPEG"/>
    <property type="match status" value="1"/>
</dbReference>
<evidence type="ECO:0000256" key="1">
    <source>
        <dbReference type="ARBA" id="ARBA00004370"/>
    </source>
</evidence>
<dbReference type="PANTHER" id="PTHR35814:SF1">
    <property type="entry name" value="GLUTATHIONE S-TRANSFERASE-RELATED"/>
    <property type="match status" value="1"/>
</dbReference>
<accession>A0A8H7UE78</accession>
<feature type="transmembrane region" description="Helical" evidence="5">
    <location>
        <begin position="99"/>
        <end position="119"/>
    </location>
</feature>